<comment type="caution">
    <text evidence="2">The sequence shown here is derived from an EMBL/GenBank/DDBJ whole genome shotgun (WGS) entry which is preliminary data.</text>
</comment>
<dbReference type="AlphaFoldDB" id="A0A4U8TS35"/>
<evidence type="ECO:0000313" key="2">
    <source>
        <dbReference type="EMBL" id="TLE03417.1"/>
    </source>
</evidence>
<reference evidence="2 3" key="1">
    <citation type="journal article" date="2014" name="Genome Announc.">
        <title>Draft genome sequences of eight enterohepatic helicobacter species isolated from both laboratory and wild rodents.</title>
        <authorList>
            <person name="Sheh A."/>
            <person name="Shen Z."/>
            <person name="Fox J.G."/>
        </authorList>
    </citation>
    <scope>NUCLEOTIDE SEQUENCE [LARGE SCALE GENOMIC DNA]</scope>
    <source>
        <strain evidence="2 3">MIT 01-6451</strain>
    </source>
</reference>
<dbReference type="RefSeq" id="WP_034362320.1">
    <property type="nucleotide sequence ID" value="NZ_CAJUDB010000008.1"/>
</dbReference>
<accession>A0A4U8TS35</accession>
<keyword evidence="1" id="KW-1133">Transmembrane helix</keyword>
<dbReference type="EMBL" id="JRMQ02000001">
    <property type="protein sequence ID" value="TLE03417.1"/>
    <property type="molecule type" value="Genomic_DNA"/>
</dbReference>
<protein>
    <recommendedName>
        <fullName evidence="4">TM2 domain-containing protein</fullName>
    </recommendedName>
</protein>
<dbReference type="Proteomes" id="UP000029707">
    <property type="component" value="Unassembled WGS sequence"/>
</dbReference>
<name>A0A4U8TS35_9HELI</name>
<feature type="transmembrane region" description="Helical" evidence="1">
    <location>
        <begin position="103"/>
        <end position="126"/>
    </location>
</feature>
<evidence type="ECO:0000313" key="3">
    <source>
        <dbReference type="Proteomes" id="UP000029707"/>
    </source>
</evidence>
<keyword evidence="1" id="KW-0812">Transmembrane</keyword>
<sequence>MDSNMILMSVQDKLPKDFLEQQQLKEKLDSLDEKSRDEFMAKIPMLGLKSPAFVFWIANFCFGWLGVARFMIGDMVLGGVRLALVVIFFVFSVIVAGDSNSVLARLGSLCLFIIMVWNIVDLFLVGKKLRKQNLNKLLSILPQ</sequence>
<keyword evidence="3" id="KW-1185">Reference proteome</keyword>
<gene>
    <name evidence="2" type="ORF">LS65_001210</name>
</gene>
<feature type="transmembrane region" description="Helical" evidence="1">
    <location>
        <begin position="79"/>
        <end position="97"/>
    </location>
</feature>
<evidence type="ECO:0008006" key="4">
    <source>
        <dbReference type="Google" id="ProtNLM"/>
    </source>
</evidence>
<dbReference type="STRING" id="425400.LS65_05870"/>
<organism evidence="2 3">
    <name type="scientific">Helicobacter japonicus</name>
    <dbReference type="NCBI Taxonomy" id="425400"/>
    <lineage>
        <taxon>Bacteria</taxon>
        <taxon>Pseudomonadati</taxon>
        <taxon>Campylobacterota</taxon>
        <taxon>Epsilonproteobacteria</taxon>
        <taxon>Campylobacterales</taxon>
        <taxon>Helicobacteraceae</taxon>
        <taxon>Helicobacter</taxon>
    </lineage>
</organism>
<proteinExistence type="predicted"/>
<keyword evidence="1" id="KW-0472">Membrane</keyword>
<evidence type="ECO:0000256" key="1">
    <source>
        <dbReference type="SAM" id="Phobius"/>
    </source>
</evidence>
<dbReference type="OrthoDB" id="5328491at2"/>
<feature type="transmembrane region" description="Helical" evidence="1">
    <location>
        <begin position="53"/>
        <end position="72"/>
    </location>
</feature>